<dbReference type="AlphaFoldDB" id="A0A127F9A0"/>
<dbReference type="PANTHER" id="PTHR13078">
    <property type="entry name" value="PEROXISOMAL MULTIFUNCTIONAL ENZYME TYPE 2-RELATED"/>
    <property type="match status" value="1"/>
</dbReference>
<evidence type="ECO:0000256" key="1">
    <source>
        <dbReference type="SAM" id="MobiDB-lite"/>
    </source>
</evidence>
<name>A0A127F9A0_STEDE</name>
<dbReference type="InterPro" id="IPR029069">
    <property type="entry name" value="HotDog_dom_sf"/>
</dbReference>
<dbReference type="SUPFAM" id="SSF54637">
    <property type="entry name" value="Thioesterase/thiol ester dehydrase-isomerase"/>
    <property type="match status" value="2"/>
</dbReference>
<reference evidence="4 5" key="1">
    <citation type="submission" date="2015-06" db="EMBL/GenBank/DDBJ databases">
        <title>A Comprehensive Approach to Explore the Metabolic and Phylogenetic Diversity of Bacterial Steroid Degradation in the Environment: Testosterone as an Example.</title>
        <authorList>
            <person name="Yang F.-C."/>
            <person name="Chen Y.-L."/>
            <person name="Yu C.-P."/>
            <person name="Tang S.-L."/>
            <person name="Wang P.-H."/>
            <person name="Ismail W."/>
            <person name="Wang C.-H."/>
            <person name="Yang C.-Y."/>
            <person name="Chiang Y.-R."/>
        </authorList>
    </citation>
    <scope>NUCLEOTIDE SEQUENCE [LARGE SCALE GENOMIC DNA]</scope>
    <source>
        <strain evidence="4 5">DSM 18526</strain>
    </source>
</reference>
<dbReference type="PATRIC" id="fig|465721.4.peg.755"/>
<dbReference type="GO" id="GO:0006635">
    <property type="term" value="P:fatty acid beta-oxidation"/>
    <property type="evidence" value="ECO:0007669"/>
    <property type="project" value="TreeGrafter"/>
</dbReference>
<dbReference type="GO" id="GO:0044594">
    <property type="term" value="F:17-beta-hydroxysteroid dehydrogenase (NAD+) activity"/>
    <property type="evidence" value="ECO:0007669"/>
    <property type="project" value="TreeGrafter"/>
</dbReference>
<protein>
    <submittedName>
        <fullName evidence="4">3-alpha,7-alpha, 12-alpha-trihydroxy-5-beta-cholest-24-enoyl-CoA hydratase</fullName>
    </submittedName>
</protein>
<sequence length="298" mass="32446">MTLDYQRLKSWPFGTIEQTYTEKDTILYALGLGVGMDPLDERQLRFVYEENLLALPTQAVVLGFPGFWARHPDSTIDWVRLVLGQHSLRIHKPLPPRGTVVAHNAVTRIVDKGPGRGALVVTERRLLEKSGGELLATLEQLSFCRGDGGYSAPSAAHPAGQPSDPPPSDPPVLPDTAPERICDLATRPETALIYRLSGDLNPLHADPGVAAAAGFPRPILHGLATYGVAGRAILSSCCDNRPERLTALSARFSAPVFPGETLRTEIWPRADHALFRVRVIERDVVVLGNGRAEFAFPS</sequence>
<dbReference type="Gene3D" id="3.10.129.10">
    <property type="entry name" value="Hotdog Thioesterase"/>
    <property type="match status" value="1"/>
</dbReference>
<dbReference type="Pfam" id="PF22622">
    <property type="entry name" value="MFE-2_hydrat-2_N"/>
    <property type="match status" value="1"/>
</dbReference>
<dbReference type="InterPro" id="IPR002539">
    <property type="entry name" value="MaoC-like_dom"/>
</dbReference>
<feature type="compositionally biased region" description="Pro residues" evidence="1">
    <location>
        <begin position="163"/>
        <end position="173"/>
    </location>
</feature>
<evidence type="ECO:0000259" key="3">
    <source>
        <dbReference type="Pfam" id="PF22622"/>
    </source>
</evidence>
<keyword evidence="5" id="KW-1185">Reference proteome</keyword>
<feature type="domain" description="MaoC-like" evidence="2">
    <location>
        <begin position="174"/>
        <end position="285"/>
    </location>
</feature>
<feature type="region of interest" description="Disordered" evidence="1">
    <location>
        <begin position="152"/>
        <end position="178"/>
    </location>
</feature>
<dbReference type="CDD" id="cd03448">
    <property type="entry name" value="HDE_HSD"/>
    <property type="match status" value="1"/>
</dbReference>
<evidence type="ECO:0000313" key="5">
    <source>
        <dbReference type="Proteomes" id="UP000070250"/>
    </source>
</evidence>
<dbReference type="Pfam" id="PF01575">
    <property type="entry name" value="MaoC_dehydratas"/>
    <property type="match status" value="1"/>
</dbReference>
<dbReference type="RefSeq" id="WP_066918732.1">
    <property type="nucleotide sequence ID" value="NZ_CP011971.1"/>
</dbReference>
<dbReference type="GO" id="GO:0004300">
    <property type="term" value="F:enoyl-CoA hydratase activity"/>
    <property type="evidence" value="ECO:0007669"/>
    <property type="project" value="TreeGrafter"/>
</dbReference>
<evidence type="ECO:0000259" key="2">
    <source>
        <dbReference type="Pfam" id="PF01575"/>
    </source>
</evidence>
<dbReference type="STRING" id="465721.ACG33_03520"/>
<organism evidence="4 5">
    <name type="scientific">Steroidobacter denitrificans</name>
    <dbReference type="NCBI Taxonomy" id="465721"/>
    <lineage>
        <taxon>Bacteria</taxon>
        <taxon>Pseudomonadati</taxon>
        <taxon>Pseudomonadota</taxon>
        <taxon>Gammaproteobacteria</taxon>
        <taxon>Steroidobacterales</taxon>
        <taxon>Steroidobacteraceae</taxon>
        <taxon>Steroidobacter</taxon>
    </lineage>
</organism>
<dbReference type="InterPro" id="IPR054357">
    <property type="entry name" value="MFE-2_N"/>
</dbReference>
<dbReference type="GO" id="GO:0003857">
    <property type="term" value="F:(3S)-3-hydroxyacyl-CoA dehydrogenase (NAD+) activity"/>
    <property type="evidence" value="ECO:0007669"/>
    <property type="project" value="TreeGrafter"/>
</dbReference>
<dbReference type="PANTHER" id="PTHR13078:SF56">
    <property type="entry name" value="PEROXISOMAL MULTIFUNCTIONAL ENZYME TYPE 2"/>
    <property type="match status" value="1"/>
</dbReference>
<feature type="domain" description="Peroxisomal multifunctional enzyme type 2-like N-terminal" evidence="3">
    <location>
        <begin position="19"/>
        <end position="146"/>
    </location>
</feature>
<proteinExistence type="predicted"/>
<dbReference type="KEGG" id="sdf:ACG33_03520"/>
<dbReference type="Proteomes" id="UP000070250">
    <property type="component" value="Chromosome"/>
</dbReference>
<gene>
    <name evidence="4" type="ORF">ACG33_03520</name>
</gene>
<accession>A0A127F9A0</accession>
<evidence type="ECO:0000313" key="4">
    <source>
        <dbReference type="EMBL" id="AMN46188.1"/>
    </source>
</evidence>
<dbReference type="OrthoDB" id="9774179at2"/>
<dbReference type="EMBL" id="CP011971">
    <property type="protein sequence ID" value="AMN46188.1"/>
    <property type="molecule type" value="Genomic_DNA"/>
</dbReference>